<reference evidence="5" key="1">
    <citation type="journal article" date="2017" name="Genome Biol.">
        <title>Comparative genomics reveals high biological diversity and specific adaptations in the industrially and medically important fungal genus Aspergillus.</title>
        <authorList>
            <person name="de Vries R.P."/>
            <person name="Riley R."/>
            <person name="Wiebenga A."/>
            <person name="Aguilar-Osorio G."/>
            <person name="Amillis S."/>
            <person name="Uchima C.A."/>
            <person name="Anderluh G."/>
            <person name="Asadollahi M."/>
            <person name="Askin M."/>
            <person name="Barry K."/>
            <person name="Battaglia E."/>
            <person name="Bayram O."/>
            <person name="Benocci T."/>
            <person name="Braus-Stromeyer S.A."/>
            <person name="Caldana C."/>
            <person name="Canovas D."/>
            <person name="Cerqueira G.C."/>
            <person name="Chen F."/>
            <person name="Chen W."/>
            <person name="Choi C."/>
            <person name="Clum A."/>
            <person name="Dos Santos R.A."/>
            <person name="Damasio A.R."/>
            <person name="Diallinas G."/>
            <person name="Emri T."/>
            <person name="Fekete E."/>
            <person name="Flipphi M."/>
            <person name="Freyberg S."/>
            <person name="Gallo A."/>
            <person name="Gournas C."/>
            <person name="Habgood R."/>
            <person name="Hainaut M."/>
            <person name="Harispe M.L."/>
            <person name="Henrissat B."/>
            <person name="Hilden K.S."/>
            <person name="Hope R."/>
            <person name="Hossain A."/>
            <person name="Karabika E."/>
            <person name="Karaffa L."/>
            <person name="Karanyi Z."/>
            <person name="Krasevec N."/>
            <person name="Kuo A."/>
            <person name="Kusch H."/>
            <person name="LaButti K."/>
            <person name="Lagendijk E.L."/>
            <person name="Lapidus A."/>
            <person name="Levasseur A."/>
            <person name="Lindquist E."/>
            <person name="Lipzen A."/>
            <person name="Logrieco A.F."/>
            <person name="MacCabe A."/>
            <person name="Maekelae M.R."/>
            <person name="Malavazi I."/>
            <person name="Melin P."/>
            <person name="Meyer V."/>
            <person name="Mielnichuk N."/>
            <person name="Miskei M."/>
            <person name="Molnar A.P."/>
            <person name="Mule G."/>
            <person name="Ngan C.Y."/>
            <person name="Orejas M."/>
            <person name="Orosz E."/>
            <person name="Ouedraogo J.P."/>
            <person name="Overkamp K.M."/>
            <person name="Park H.-S."/>
            <person name="Perrone G."/>
            <person name="Piumi F."/>
            <person name="Punt P.J."/>
            <person name="Ram A.F."/>
            <person name="Ramon A."/>
            <person name="Rauscher S."/>
            <person name="Record E."/>
            <person name="Riano-Pachon D.M."/>
            <person name="Robert V."/>
            <person name="Roehrig J."/>
            <person name="Ruller R."/>
            <person name="Salamov A."/>
            <person name="Salih N.S."/>
            <person name="Samson R.A."/>
            <person name="Sandor E."/>
            <person name="Sanguinetti M."/>
            <person name="Schuetze T."/>
            <person name="Sepcic K."/>
            <person name="Shelest E."/>
            <person name="Sherlock G."/>
            <person name="Sophianopoulou V."/>
            <person name="Squina F.M."/>
            <person name="Sun H."/>
            <person name="Susca A."/>
            <person name="Todd R.B."/>
            <person name="Tsang A."/>
            <person name="Unkles S.E."/>
            <person name="van de Wiele N."/>
            <person name="van Rossen-Uffink D."/>
            <person name="Oliveira J.V."/>
            <person name="Vesth T.C."/>
            <person name="Visser J."/>
            <person name="Yu J.-H."/>
            <person name="Zhou M."/>
            <person name="Andersen M.R."/>
            <person name="Archer D.B."/>
            <person name="Baker S.E."/>
            <person name="Benoit I."/>
            <person name="Brakhage A.A."/>
            <person name="Braus G.H."/>
            <person name="Fischer R."/>
            <person name="Frisvad J.C."/>
            <person name="Goldman G.H."/>
            <person name="Houbraken J."/>
            <person name="Oakley B."/>
            <person name="Pocsi I."/>
            <person name="Scazzocchio C."/>
            <person name="Seiboth B."/>
            <person name="vanKuyk P.A."/>
            <person name="Wortman J."/>
            <person name="Dyer P.S."/>
            <person name="Grigoriev I.V."/>
        </authorList>
    </citation>
    <scope>NUCLEOTIDE SEQUENCE [LARGE SCALE GENOMIC DNA]</scope>
    <source>
        <strain evidence="5">CBS 506.65</strain>
    </source>
</reference>
<dbReference type="EC" id="2.7.1.82" evidence="3"/>
<evidence type="ECO:0000256" key="2">
    <source>
        <dbReference type="ARBA" id="ARBA00038211"/>
    </source>
</evidence>
<protein>
    <recommendedName>
        <fullName evidence="3">ethanolamine kinase</fullName>
        <ecNumber evidence="3">2.7.1.82</ecNumber>
    </recommendedName>
</protein>
<dbReference type="GeneID" id="34613113"/>
<evidence type="ECO:0000313" key="5">
    <source>
        <dbReference type="Proteomes" id="UP000184188"/>
    </source>
</evidence>
<dbReference type="SUPFAM" id="SSF56112">
    <property type="entry name" value="Protein kinase-like (PK-like)"/>
    <property type="match status" value="1"/>
</dbReference>
<name>A0A1L9SRS2_9EURO</name>
<dbReference type="GO" id="GO:0006646">
    <property type="term" value="P:phosphatidylethanolamine biosynthetic process"/>
    <property type="evidence" value="ECO:0007669"/>
    <property type="project" value="TreeGrafter"/>
</dbReference>
<dbReference type="GO" id="GO:0005737">
    <property type="term" value="C:cytoplasm"/>
    <property type="evidence" value="ECO:0007669"/>
    <property type="project" value="TreeGrafter"/>
</dbReference>
<dbReference type="EMBL" id="KV878337">
    <property type="protein sequence ID" value="OJJ49771.1"/>
    <property type="molecule type" value="Genomic_DNA"/>
</dbReference>
<dbReference type="STRING" id="1073090.A0A1L9SRS2"/>
<evidence type="ECO:0000256" key="1">
    <source>
        <dbReference type="ARBA" id="ARBA00037883"/>
    </source>
</evidence>
<accession>A0A1L9SRS2</accession>
<sequence length="422" mass="47779">MGSLDQSHSGAMPPLRYIPLSYNPSDSQSSALRLVLTLNPDWEGPDNKVELVRFTDGITNTLLKIINRKPGLTEEQIDNDAVLMRAYGNHTEILIDRERETKTHALLASRNLAPALLARFQNGLLYRFIRGQVTTPPDLLRPPIWRGVAERLGQWHAVLPINQAASSAPDAQDAVSAREFNTDVQGKPATLLTPISTQQPVPNMWTVLQKWILALPVATEEQQTRRLSLQKELERVVGELADRTSLGDQGLVFAHCDLLSANVIVLPRSTANEKDTNKVEVNFIDYEYATPSPAAFDIANHFAEWGGYDCDYNMLPTRAVRREFLTEYVRSYCQHNGRTDGSSQPDLVRRLFDDVDRFRGIPGFYWGVWALIQAQISQIDFDYASYAEVRLGEYYAWRRECDGSRVAGEEMPLRERRWASES</sequence>
<keyword evidence="5" id="KW-1185">Reference proteome</keyword>
<dbReference type="Proteomes" id="UP000184188">
    <property type="component" value="Unassembled WGS sequence"/>
</dbReference>
<comment type="similarity">
    <text evidence="2">Belongs to the choline/ethanolamine kinase family.</text>
</comment>
<dbReference type="PANTHER" id="PTHR22603:SF66">
    <property type="entry name" value="ETHANOLAMINE KINASE"/>
    <property type="match status" value="1"/>
</dbReference>
<gene>
    <name evidence="4" type="ORF">ASPZODRAFT_163838</name>
</gene>
<dbReference type="RefSeq" id="XP_022584281.1">
    <property type="nucleotide sequence ID" value="XM_022726649.1"/>
</dbReference>
<dbReference type="Pfam" id="PF01633">
    <property type="entry name" value="Choline_kinase"/>
    <property type="match status" value="1"/>
</dbReference>
<evidence type="ECO:0000313" key="4">
    <source>
        <dbReference type="EMBL" id="OJJ49771.1"/>
    </source>
</evidence>
<dbReference type="AlphaFoldDB" id="A0A1L9SRS2"/>
<dbReference type="CDD" id="cd05157">
    <property type="entry name" value="ETNK_euk"/>
    <property type="match status" value="1"/>
</dbReference>
<dbReference type="InterPro" id="IPR011009">
    <property type="entry name" value="Kinase-like_dom_sf"/>
</dbReference>
<proteinExistence type="inferred from homology"/>
<dbReference type="Gene3D" id="3.90.1200.10">
    <property type="match status" value="1"/>
</dbReference>
<dbReference type="GO" id="GO:0004305">
    <property type="term" value="F:ethanolamine kinase activity"/>
    <property type="evidence" value="ECO:0007669"/>
    <property type="project" value="UniProtKB-EC"/>
</dbReference>
<organism evidence="4 5">
    <name type="scientific">Penicilliopsis zonata CBS 506.65</name>
    <dbReference type="NCBI Taxonomy" id="1073090"/>
    <lineage>
        <taxon>Eukaryota</taxon>
        <taxon>Fungi</taxon>
        <taxon>Dikarya</taxon>
        <taxon>Ascomycota</taxon>
        <taxon>Pezizomycotina</taxon>
        <taxon>Eurotiomycetes</taxon>
        <taxon>Eurotiomycetidae</taxon>
        <taxon>Eurotiales</taxon>
        <taxon>Aspergillaceae</taxon>
        <taxon>Penicilliopsis</taxon>
    </lineage>
</organism>
<dbReference type="OrthoDB" id="10267235at2759"/>
<dbReference type="PANTHER" id="PTHR22603">
    <property type="entry name" value="CHOLINE/ETHANOALAMINE KINASE"/>
    <property type="match status" value="1"/>
</dbReference>
<evidence type="ECO:0000256" key="3">
    <source>
        <dbReference type="ARBA" id="ARBA00038874"/>
    </source>
</evidence>
<dbReference type="VEuPathDB" id="FungiDB:ASPZODRAFT_163838"/>
<comment type="pathway">
    <text evidence="1">Phospholipid metabolism; phosphatidylethanolamine biosynthesis; phosphatidylethanolamine from ethanolamine: step 1/3.</text>
</comment>